<feature type="transmembrane region" description="Helical" evidence="10">
    <location>
        <begin position="12"/>
        <end position="39"/>
    </location>
</feature>
<accession>A0AA36H7A0</accession>
<dbReference type="Gene3D" id="1.20.1070.10">
    <property type="entry name" value="Rhodopsin 7-helix transmembrane proteins"/>
    <property type="match status" value="1"/>
</dbReference>
<evidence type="ECO:0000256" key="7">
    <source>
        <dbReference type="ARBA" id="ARBA00023224"/>
    </source>
</evidence>
<dbReference type="InterPro" id="IPR000276">
    <property type="entry name" value="GPCR_Rhodpsn"/>
</dbReference>
<dbReference type="PANTHER" id="PTHR24243:SF228">
    <property type="entry name" value="G-PROTEIN COUPLED RECEPTORS FAMILY 1 PROFILE DOMAIN-CONTAINING PROTEIN"/>
    <property type="match status" value="1"/>
</dbReference>
<dbReference type="PROSITE" id="PS00237">
    <property type="entry name" value="G_PROTEIN_RECEP_F1_1"/>
    <property type="match status" value="1"/>
</dbReference>
<evidence type="ECO:0000256" key="5">
    <source>
        <dbReference type="ARBA" id="ARBA00023136"/>
    </source>
</evidence>
<evidence type="ECO:0000256" key="4">
    <source>
        <dbReference type="ARBA" id="ARBA00023040"/>
    </source>
</evidence>
<evidence type="ECO:0000256" key="3">
    <source>
        <dbReference type="ARBA" id="ARBA00022989"/>
    </source>
</evidence>
<dbReference type="Pfam" id="PF00001">
    <property type="entry name" value="7tm_1"/>
    <property type="match status" value="1"/>
</dbReference>
<organism evidence="12 13">
    <name type="scientific">Cylicocyclus nassatus</name>
    <name type="common">Nematode worm</name>
    <dbReference type="NCBI Taxonomy" id="53992"/>
    <lineage>
        <taxon>Eukaryota</taxon>
        <taxon>Metazoa</taxon>
        <taxon>Ecdysozoa</taxon>
        <taxon>Nematoda</taxon>
        <taxon>Chromadorea</taxon>
        <taxon>Rhabditida</taxon>
        <taxon>Rhabditina</taxon>
        <taxon>Rhabditomorpha</taxon>
        <taxon>Strongyloidea</taxon>
        <taxon>Strongylidae</taxon>
        <taxon>Cylicocyclus</taxon>
    </lineage>
</organism>
<feature type="transmembrane region" description="Helical" evidence="10">
    <location>
        <begin position="224"/>
        <end position="248"/>
    </location>
</feature>
<evidence type="ECO:0000256" key="9">
    <source>
        <dbReference type="SAM" id="Coils"/>
    </source>
</evidence>
<evidence type="ECO:0000256" key="2">
    <source>
        <dbReference type="ARBA" id="ARBA00022692"/>
    </source>
</evidence>
<dbReference type="AlphaFoldDB" id="A0AA36H7A0"/>
<dbReference type="GO" id="GO:0005886">
    <property type="term" value="C:plasma membrane"/>
    <property type="evidence" value="ECO:0007669"/>
    <property type="project" value="TreeGrafter"/>
</dbReference>
<proteinExistence type="inferred from homology"/>
<reference evidence="12" key="1">
    <citation type="submission" date="2023-07" db="EMBL/GenBank/DDBJ databases">
        <authorList>
            <consortium name="CYATHOMIX"/>
        </authorList>
    </citation>
    <scope>NUCLEOTIDE SEQUENCE</scope>
    <source>
        <strain evidence="12">N/A</strain>
    </source>
</reference>
<dbReference type="PRINTS" id="PR00237">
    <property type="entry name" value="GPCRRHODOPSN"/>
</dbReference>
<feature type="transmembrane region" description="Helical" evidence="10">
    <location>
        <begin position="92"/>
        <end position="111"/>
    </location>
</feature>
<keyword evidence="9" id="KW-0175">Coiled coil</keyword>
<comment type="subcellular location">
    <subcellularLocation>
        <location evidence="1">Membrane</location>
        <topology evidence="1">Multi-pass membrane protein</topology>
    </subcellularLocation>
</comment>
<evidence type="ECO:0000256" key="8">
    <source>
        <dbReference type="RuleBase" id="RU000688"/>
    </source>
</evidence>
<dbReference type="EMBL" id="CATQJL010000316">
    <property type="protein sequence ID" value="CAJ0604838.1"/>
    <property type="molecule type" value="Genomic_DNA"/>
</dbReference>
<keyword evidence="5 10" id="KW-0472">Membrane</keyword>
<feature type="transmembrane region" description="Helical" evidence="10">
    <location>
        <begin position="51"/>
        <end position="72"/>
    </location>
</feature>
<keyword evidence="13" id="KW-1185">Reference proteome</keyword>
<gene>
    <name evidence="12" type="ORF">CYNAS_LOCUS16821</name>
</gene>
<dbReference type="Proteomes" id="UP001176961">
    <property type="component" value="Unassembled WGS sequence"/>
</dbReference>
<keyword evidence="4 8" id="KW-0297">G-protein coupled receptor</keyword>
<evidence type="ECO:0000259" key="11">
    <source>
        <dbReference type="PROSITE" id="PS50262"/>
    </source>
</evidence>
<sequence length="503" mass="56060">MDEDESCRSEAASIPTVGILAAIFAIGFTGNICTCLVIIRTKSLHTHANYCLLTLAALDLNLLFTCTVKIYYSISCEYDEYWKIVIYIKEGYGLLSITIICAFTVERWLAVRHPLRMNAKMKNFCFVFSFISVVVLTIIAYLRIDALNSMDDEIENNTEYCETEECESAVESIQYATVSLFILSYVIPVIILATMCYQIAASVRSTSCNTQTCIKKTPNKMKKLLIAVVVSFLICWSPHQITLVIIAFKVVEFEKSVFDVITNISECCLYLNCAVNPILYNMFSRNFRRALQNMISGGPNATAKATCSASVALRKSTLQKEVTEQVILSKSPFIEETAKTIDELNREKEEHSQIIQQINQDKSNLKKQMAMQVRATRKKNPAKCGLGEEAVVHPDGIPHADFEAPDPARTSGRFPVEGPFGADASYNVPRLNDNGYAISTASCGAPTPQGCRPSEPFDRFRLVNRVPNKSTKNASICPMSRYRVSWSCASIDVIDNSKPGIKE</sequence>
<dbReference type="InterPro" id="IPR017452">
    <property type="entry name" value="GPCR_Rhodpsn_7TM"/>
</dbReference>
<evidence type="ECO:0000313" key="12">
    <source>
        <dbReference type="EMBL" id="CAJ0604838.1"/>
    </source>
</evidence>
<feature type="transmembrane region" description="Helical" evidence="10">
    <location>
        <begin position="182"/>
        <end position="203"/>
    </location>
</feature>
<evidence type="ECO:0000256" key="6">
    <source>
        <dbReference type="ARBA" id="ARBA00023170"/>
    </source>
</evidence>
<comment type="caution">
    <text evidence="12">The sequence shown here is derived from an EMBL/GenBank/DDBJ whole genome shotgun (WGS) entry which is preliminary data.</text>
</comment>
<keyword evidence="7 8" id="KW-0807">Transducer</keyword>
<evidence type="ECO:0000256" key="10">
    <source>
        <dbReference type="SAM" id="Phobius"/>
    </source>
</evidence>
<feature type="transmembrane region" description="Helical" evidence="10">
    <location>
        <begin position="123"/>
        <end position="144"/>
    </location>
</feature>
<feature type="domain" description="G-protein coupled receptors family 1 profile" evidence="11">
    <location>
        <begin position="30"/>
        <end position="280"/>
    </location>
</feature>
<dbReference type="PROSITE" id="PS50262">
    <property type="entry name" value="G_PROTEIN_RECEP_F1_2"/>
    <property type="match status" value="1"/>
</dbReference>
<dbReference type="SUPFAM" id="SSF81321">
    <property type="entry name" value="Family A G protein-coupled receptor-like"/>
    <property type="match status" value="1"/>
</dbReference>
<protein>
    <recommendedName>
        <fullName evidence="11">G-protein coupled receptors family 1 profile domain-containing protein</fullName>
    </recommendedName>
</protein>
<name>A0AA36H7A0_CYLNA</name>
<keyword evidence="6 8" id="KW-0675">Receptor</keyword>
<dbReference type="GO" id="GO:0008188">
    <property type="term" value="F:neuropeptide receptor activity"/>
    <property type="evidence" value="ECO:0007669"/>
    <property type="project" value="TreeGrafter"/>
</dbReference>
<evidence type="ECO:0000313" key="13">
    <source>
        <dbReference type="Proteomes" id="UP001176961"/>
    </source>
</evidence>
<feature type="transmembrane region" description="Helical" evidence="10">
    <location>
        <begin position="260"/>
        <end position="280"/>
    </location>
</feature>
<keyword evidence="2 8" id="KW-0812">Transmembrane</keyword>
<evidence type="ECO:0000256" key="1">
    <source>
        <dbReference type="ARBA" id="ARBA00004141"/>
    </source>
</evidence>
<feature type="coiled-coil region" evidence="9">
    <location>
        <begin position="334"/>
        <end position="368"/>
    </location>
</feature>
<keyword evidence="3 10" id="KW-1133">Transmembrane helix</keyword>
<comment type="similarity">
    <text evidence="8">Belongs to the G-protein coupled receptor 1 family.</text>
</comment>
<dbReference type="PANTHER" id="PTHR24243">
    <property type="entry name" value="G-PROTEIN COUPLED RECEPTOR"/>
    <property type="match status" value="1"/>
</dbReference>